<gene>
    <name evidence="1" type="ORF">Q0031_15105</name>
</gene>
<dbReference type="RefSeq" id="WP_305730475.1">
    <property type="nucleotide sequence ID" value="NZ_JAUZEA010000007.1"/>
</dbReference>
<comment type="caution">
    <text evidence="1">The sequence shown here is derived from an EMBL/GenBank/DDBJ whole genome shotgun (WGS) entry which is preliminary data.</text>
</comment>
<evidence type="ECO:0000313" key="2">
    <source>
        <dbReference type="Proteomes" id="UP001240529"/>
    </source>
</evidence>
<dbReference type="Proteomes" id="UP001240529">
    <property type="component" value="Unassembled WGS sequence"/>
</dbReference>
<dbReference type="AlphaFoldDB" id="A0AAP5C8K3"/>
<name>A0AAP5C8K3_9GAMM</name>
<proteinExistence type="predicted"/>
<organism evidence="1 2">
    <name type="scientific">Stenotrophomonas geniculata</name>
    <dbReference type="NCBI Taxonomy" id="86188"/>
    <lineage>
        <taxon>Bacteria</taxon>
        <taxon>Pseudomonadati</taxon>
        <taxon>Pseudomonadota</taxon>
        <taxon>Gammaproteobacteria</taxon>
        <taxon>Lysobacterales</taxon>
        <taxon>Lysobacteraceae</taxon>
        <taxon>Stenotrophomonas</taxon>
    </lineage>
</organism>
<protein>
    <submittedName>
        <fullName evidence="1">Uncharacterized protein</fullName>
    </submittedName>
</protein>
<evidence type="ECO:0000313" key="1">
    <source>
        <dbReference type="EMBL" id="MDQ7953109.1"/>
    </source>
</evidence>
<reference evidence="1" key="1">
    <citation type="submission" date="2023-07" db="EMBL/GenBank/DDBJ databases">
        <authorList>
            <person name="Shahid S."/>
            <person name="Akbar M.Y."/>
            <person name="Ajmal W."/>
            <person name="Ansari A."/>
            <person name="Ghazanfar S."/>
        </authorList>
    </citation>
    <scope>NUCLEOTIDE SEQUENCE</scope>
    <source>
        <strain evidence="1">NIGAB</strain>
    </source>
</reference>
<accession>A0AAP5C8K3</accession>
<dbReference type="EMBL" id="JAVIAC010000007">
    <property type="protein sequence ID" value="MDQ7953109.1"/>
    <property type="molecule type" value="Genomic_DNA"/>
</dbReference>
<sequence>MSFIDLTELQSEDFSVLMHYDLAGLIQRLLPLDIEIEDVYCEILRHAKWAICVGVLRTRQIVNAIIGFNFFGHSIRVEVRLSACGIILDIAEDVQ</sequence>